<dbReference type="PRINTS" id="PR00891">
    <property type="entry name" value="RABGDIREP"/>
</dbReference>
<dbReference type="Proteomes" id="UP001054902">
    <property type="component" value="Unassembled WGS sequence"/>
</dbReference>
<name>A0AAD3H381_9STRA</name>
<evidence type="ECO:0008006" key="5">
    <source>
        <dbReference type="Google" id="ProtNLM"/>
    </source>
</evidence>
<dbReference type="AlphaFoldDB" id="A0AAD3H381"/>
<comment type="caution">
    <text evidence="3">The sequence shown here is derived from an EMBL/GenBank/DDBJ whole genome shotgun (WGS) entry which is preliminary data.</text>
</comment>
<dbReference type="Gene3D" id="3.30.519.10">
    <property type="entry name" value="Guanine Nucleotide Dissociation Inhibitor, domain 2"/>
    <property type="match status" value="1"/>
</dbReference>
<proteinExistence type="inferred from homology"/>
<evidence type="ECO:0000313" key="4">
    <source>
        <dbReference type="Proteomes" id="UP001054902"/>
    </source>
</evidence>
<keyword evidence="4" id="KW-1185">Reference proteome</keyword>
<protein>
    <recommendedName>
        <fullName evidence="5">Rab proteins geranylgeranyltransferase component</fullName>
    </recommendedName>
</protein>
<organism evidence="3 4">
    <name type="scientific">Chaetoceros tenuissimus</name>
    <dbReference type="NCBI Taxonomy" id="426638"/>
    <lineage>
        <taxon>Eukaryota</taxon>
        <taxon>Sar</taxon>
        <taxon>Stramenopiles</taxon>
        <taxon>Ochrophyta</taxon>
        <taxon>Bacillariophyta</taxon>
        <taxon>Coscinodiscophyceae</taxon>
        <taxon>Chaetocerotophycidae</taxon>
        <taxon>Chaetocerotales</taxon>
        <taxon>Chaetocerotaceae</taxon>
        <taxon>Chaetoceros</taxon>
    </lineage>
</organism>
<accession>A0AAD3H381</accession>
<dbReference type="Gene3D" id="3.50.50.60">
    <property type="entry name" value="FAD/NAD(P)-binding domain"/>
    <property type="match status" value="2"/>
</dbReference>
<dbReference type="Gene3D" id="1.10.405.10">
    <property type="entry name" value="Guanine Nucleotide Dissociation Inhibitor, domain 1"/>
    <property type="match status" value="1"/>
</dbReference>
<comment type="similarity">
    <text evidence="1">Belongs to the Rab GDI family.</text>
</comment>
<reference evidence="3 4" key="1">
    <citation type="journal article" date="2021" name="Sci. Rep.">
        <title>The genome of the diatom Chaetoceros tenuissimus carries an ancient integrated fragment of an extant virus.</title>
        <authorList>
            <person name="Hongo Y."/>
            <person name="Kimura K."/>
            <person name="Takaki Y."/>
            <person name="Yoshida Y."/>
            <person name="Baba S."/>
            <person name="Kobayashi G."/>
            <person name="Nagasaki K."/>
            <person name="Hano T."/>
            <person name="Tomaru Y."/>
        </authorList>
    </citation>
    <scope>NUCLEOTIDE SEQUENCE [LARGE SCALE GENOMIC DNA]</scope>
    <source>
        <strain evidence="3 4">NIES-3715</strain>
    </source>
</reference>
<dbReference type="SUPFAM" id="SSF51905">
    <property type="entry name" value="FAD/NAD(P)-binding domain"/>
    <property type="match status" value="1"/>
</dbReference>
<evidence type="ECO:0000256" key="1">
    <source>
        <dbReference type="ARBA" id="ARBA00005593"/>
    </source>
</evidence>
<dbReference type="EMBL" id="BLLK01000029">
    <property type="protein sequence ID" value="GFH48646.1"/>
    <property type="molecule type" value="Genomic_DNA"/>
</dbReference>
<dbReference type="GO" id="GO:0005092">
    <property type="term" value="F:GDP-dissociation inhibitor activity"/>
    <property type="evidence" value="ECO:0007669"/>
    <property type="project" value="InterPro"/>
</dbReference>
<dbReference type="InterPro" id="IPR036188">
    <property type="entry name" value="FAD/NAD-bd_sf"/>
</dbReference>
<dbReference type="PANTHER" id="PTHR11787">
    <property type="entry name" value="RAB GDP-DISSOCIATION INHIBITOR"/>
    <property type="match status" value="1"/>
</dbReference>
<dbReference type="GO" id="GO:0007264">
    <property type="term" value="P:small GTPase-mediated signal transduction"/>
    <property type="evidence" value="ECO:0007669"/>
    <property type="project" value="InterPro"/>
</dbReference>
<sequence length="712" mass="79104">MSSNQKDENETSGVSEEKIEEEEQVDEEGLLINGYDVVICGTGLTQSILAAALARVGKKILHCDSNDFYGDLDAVLGLDSIDDWINNVQTRNGSTEDTQESDCYVEGEDLILEPSESYSSLRIDSVSDSILTIELGINMKVITTYGFGTIVELSSSKDIESENINITIQLDHWKMADGKSPLVYFKGKSNYESEIIPFDKYVYEEHVQRKKRSFALDLSPALLYANGEAVDGLINSGVSEYCEFKSIIGLHLFMKNQSSKLKSKGPSVSSLSKVPCSKRDVFQTKLLSPMDKRRLMKFLQTASDYAVAKSTKEFHSVKTKGDNKDDPDLDNEEVVTSLNERQLQQGRSLYRPQNKSVATTDLEDLQTCINENMSFESYLKSKHSLSDHMMKIVIHAMAMGACNDKQSSYTVKEGMDDLCKHLQALGRYGGTAFLATLYGSGELSQAFCRSAAVHGGTYLLRRGANSIKFDSTGNLSTVKLSGYEYDESFSFPEKELKTKNVVLPAQMLKSKENTSNALRLHRRICVIRGKLVKNESSDLFSETEQRNIIIVPPGDDIIGNKNVIHGLVLDESMNVAPTPFGGVSFSILYLSMLQEDSKDDSGTSTLAEASTILCGEDCSEICHIAFSHLVDNAIESYHSYPEGVHLSISRGMSFTVDSSFVEARRIFDSICPNENFLKLSSAMDELIKERKISEEEDEEVRMLKSAMEMANI</sequence>
<dbReference type="Pfam" id="PF00996">
    <property type="entry name" value="GDI"/>
    <property type="match status" value="3"/>
</dbReference>
<dbReference type="GO" id="GO:0005829">
    <property type="term" value="C:cytosol"/>
    <property type="evidence" value="ECO:0007669"/>
    <property type="project" value="TreeGrafter"/>
</dbReference>
<dbReference type="InterPro" id="IPR018203">
    <property type="entry name" value="GDP_dissociation_inhibitor"/>
</dbReference>
<evidence type="ECO:0000256" key="2">
    <source>
        <dbReference type="SAM" id="MobiDB-lite"/>
    </source>
</evidence>
<dbReference type="GO" id="GO:0005968">
    <property type="term" value="C:Rab-protein geranylgeranyltransferase complex"/>
    <property type="evidence" value="ECO:0007669"/>
    <property type="project" value="TreeGrafter"/>
</dbReference>
<dbReference type="PANTHER" id="PTHR11787:SF4">
    <property type="entry name" value="CHM, RAB ESCORT PROTEIN 1"/>
    <property type="match status" value="1"/>
</dbReference>
<gene>
    <name evidence="3" type="ORF">CTEN210_05122</name>
</gene>
<evidence type="ECO:0000313" key="3">
    <source>
        <dbReference type="EMBL" id="GFH48646.1"/>
    </source>
</evidence>
<dbReference type="GO" id="GO:0016192">
    <property type="term" value="P:vesicle-mediated transport"/>
    <property type="evidence" value="ECO:0007669"/>
    <property type="project" value="TreeGrafter"/>
</dbReference>
<dbReference type="GO" id="GO:0005634">
    <property type="term" value="C:nucleus"/>
    <property type="evidence" value="ECO:0007669"/>
    <property type="project" value="TreeGrafter"/>
</dbReference>
<feature type="region of interest" description="Disordered" evidence="2">
    <location>
        <begin position="1"/>
        <end position="26"/>
    </location>
</feature>